<evidence type="ECO:0000259" key="2">
    <source>
        <dbReference type="PROSITE" id="PS50089"/>
    </source>
</evidence>
<organism evidence="3">
    <name type="scientific">Ipomoea pes-caprae</name>
    <name type="common">Railroad vine</name>
    <name type="synonym">Convolvulus pes-caprae</name>
    <dbReference type="NCBI Taxonomy" id="89656"/>
    <lineage>
        <taxon>Eukaryota</taxon>
        <taxon>Viridiplantae</taxon>
        <taxon>Streptophyta</taxon>
        <taxon>Embryophyta</taxon>
        <taxon>Tracheophyta</taxon>
        <taxon>Spermatophyta</taxon>
        <taxon>Magnoliopsida</taxon>
        <taxon>eudicotyledons</taxon>
        <taxon>Gunneridae</taxon>
        <taxon>Pentapetalae</taxon>
        <taxon>asterids</taxon>
        <taxon>lamiids</taxon>
        <taxon>Solanales</taxon>
        <taxon>Convolvulaceae</taxon>
        <taxon>Ipomoeeae</taxon>
        <taxon>Ipomoea</taxon>
    </lineage>
</organism>
<reference evidence="3" key="1">
    <citation type="submission" date="2017-07" db="EMBL/GenBank/DDBJ databases">
        <authorList>
            <person name="Sun Z.S."/>
            <person name="Albrecht U."/>
            <person name="Echele G."/>
            <person name="Lee C.C."/>
        </authorList>
    </citation>
    <scope>NUCLEOTIDE SEQUENCE</scope>
</reference>
<keyword evidence="1" id="KW-0863">Zinc-finger</keyword>
<dbReference type="GO" id="GO:0008270">
    <property type="term" value="F:zinc ion binding"/>
    <property type="evidence" value="ECO:0007669"/>
    <property type="project" value="UniProtKB-KW"/>
</dbReference>
<dbReference type="AlphaFoldDB" id="A0A2Z4HNC9"/>
<dbReference type="PANTHER" id="PTHR47662:SF2">
    <property type="entry name" value="RING-H2 FINGER PROTEIN ATL57-LIKE"/>
    <property type="match status" value="1"/>
</dbReference>
<evidence type="ECO:0000256" key="1">
    <source>
        <dbReference type="PROSITE-ProRule" id="PRU00175"/>
    </source>
</evidence>
<dbReference type="Pfam" id="PF13639">
    <property type="entry name" value="zf-RING_2"/>
    <property type="match status" value="1"/>
</dbReference>
<name>A0A2Z4HNC9_IPOPC</name>
<accession>A0A2Z4HNC9</accession>
<dbReference type="Gene3D" id="3.30.40.10">
    <property type="entry name" value="Zinc/RING finger domain, C3HC4 (zinc finger)"/>
    <property type="match status" value="1"/>
</dbReference>
<keyword evidence="1" id="KW-0862">Zinc</keyword>
<dbReference type="PANTHER" id="PTHR47662">
    <property type="entry name" value="RING-TYPE DOMAIN-CONTAINING PROTEIN"/>
    <property type="match status" value="1"/>
</dbReference>
<sequence length="195" mass="22306">MRSIKRLCSVMHRLTSVFFYAWLPYASKITLLSAILAVSACARAITDYKYNAIIKKRTSRFVYRQKKHYYYYYFFSRAPPPPSWAEPLECAICITEFSDGEAGMELERCGHRFHAGCMEKWLAHGTGEANCPLCRSPVAREGAVEEHRKVKREGRLLSNAFREELGLLLLSGLRGVSCCQGHNTVDRKLTSSRNR</sequence>
<dbReference type="EMBL" id="MF680585">
    <property type="protein sequence ID" value="AWW16495.1"/>
    <property type="molecule type" value="mRNA"/>
</dbReference>
<proteinExistence type="evidence at transcript level"/>
<evidence type="ECO:0000313" key="3">
    <source>
        <dbReference type="EMBL" id="AWW16495.1"/>
    </source>
</evidence>
<dbReference type="InterPro" id="IPR013083">
    <property type="entry name" value="Znf_RING/FYVE/PHD"/>
</dbReference>
<protein>
    <submittedName>
        <fullName evidence="3">Putative E3 ubiquitin-protein ligase</fullName>
    </submittedName>
</protein>
<dbReference type="PROSITE" id="PS50089">
    <property type="entry name" value="ZF_RING_2"/>
    <property type="match status" value="1"/>
</dbReference>
<dbReference type="SMART" id="SM00184">
    <property type="entry name" value="RING"/>
    <property type="match status" value="1"/>
</dbReference>
<feature type="domain" description="RING-type" evidence="2">
    <location>
        <begin position="90"/>
        <end position="135"/>
    </location>
</feature>
<dbReference type="InterPro" id="IPR001841">
    <property type="entry name" value="Znf_RING"/>
</dbReference>
<keyword evidence="1" id="KW-0479">Metal-binding</keyword>
<dbReference type="SUPFAM" id="SSF57850">
    <property type="entry name" value="RING/U-box"/>
    <property type="match status" value="1"/>
</dbReference>